<dbReference type="Gene3D" id="1.10.390.10">
    <property type="entry name" value="Neutral Protease Domain 2"/>
    <property type="match status" value="1"/>
</dbReference>
<dbReference type="InterPro" id="IPR024191">
    <property type="entry name" value="Peptidase_M61"/>
</dbReference>
<organism evidence="4 5">
    <name type="scientific">Croceicoccus marinus</name>
    <dbReference type="NCBI Taxonomy" id="450378"/>
    <lineage>
        <taxon>Bacteria</taxon>
        <taxon>Pseudomonadati</taxon>
        <taxon>Pseudomonadota</taxon>
        <taxon>Alphaproteobacteria</taxon>
        <taxon>Sphingomonadales</taxon>
        <taxon>Erythrobacteraceae</taxon>
        <taxon>Croceicoccus</taxon>
    </lineage>
</organism>
<dbReference type="Pfam" id="PF05299">
    <property type="entry name" value="Peptidase_M61"/>
    <property type="match status" value="1"/>
</dbReference>
<evidence type="ECO:0000313" key="5">
    <source>
        <dbReference type="Proteomes" id="UP000195807"/>
    </source>
</evidence>
<keyword evidence="1" id="KW-0732">Signal</keyword>
<feature type="domain" description="Peptidase M61 N-terminal" evidence="3">
    <location>
        <begin position="62"/>
        <end position="235"/>
    </location>
</feature>
<feature type="domain" description="Peptidase M61 catalytic" evidence="2">
    <location>
        <begin position="334"/>
        <end position="449"/>
    </location>
</feature>
<dbReference type="AlphaFoldDB" id="A0A1Z1FD76"/>
<dbReference type="InterPro" id="IPR036034">
    <property type="entry name" value="PDZ_sf"/>
</dbReference>
<dbReference type="EMBL" id="CP019602">
    <property type="protein sequence ID" value="ARU16778.1"/>
    <property type="molecule type" value="Genomic_DNA"/>
</dbReference>
<reference evidence="4 5" key="1">
    <citation type="submission" date="2017-01" db="EMBL/GenBank/DDBJ databases">
        <title>Complete genome sequence of esterase-producing bacterium Croceicoccus marinus E4A9.</title>
        <authorList>
            <person name="Wu Y.-H."/>
            <person name="Cheng H."/>
            <person name="Xu L."/>
            <person name="Huo Y.-Y."/>
            <person name="Wang C.-S."/>
            <person name="Xu X.-W."/>
        </authorList>
    </citation>
    <scope>NUCLEOTIDE SEQUENCE [LARGE SCALE GENOMIC DNA]</scope>
    <source>
        <strain evidence="4 5">E4A9</strain>
    </source>
</reference>
<evidence type="ECO:0000259" key="2">
    <source>
        <dbReference type="Pfam" id="PF05299"/>
    </source>
</evidence>
<gene>
    <name evidence="4" type="ORF">A9D14_12100</name>
</gene>
<dbReference type="InterPro" id="IPR007963">
    <property type="entry name" value="Peptidase_M61_catalytic"/>
</dbReference>
<dbReference type="KEGG" id="cman:A9D14_12100"/>
<dbReference type="InterPro" id="IPR040756">
    <property type="entry name" value="Peptidase_M61_N"/>
</dbReference>
<dbReference type="InterPro" id="IPR027268">
    <property type="entry name" value="Peptidase_M4/M1_CTD_sf"/>
</dbReference>
<feature type="chain" id="PRO_5011448404" evidence="1">
    <location>
        <begin position="35"/>
        <end position="657"/>
    </location>
</feature>
<feature type="signal peptide" evidence="1">
    <location>
        <begin position="1"/>
        <end position="34"/>
    </location>
</feature>
<dbReference type="OrthoDB" id="9778516at2"/>
<protein>
    <submittedName>
        <fullName evidence="4">Peptidase M61</fullName>
    </submittedName>
</protein>
<dbReference type="PIRSF" id="PIRSF016493">
    <property type="entry name" value="Glycyl_aminpptds"/>
    <property type="match status" value="1"/>
</dbReference>
<dbReference type="Gene3D" id="2.60.40.3650">
    <property type="match status" value="1"/>
</dbReference>
<evidence type="ECO:0000259" key="3">
    <source>
        <dbReference type="Pfam" id="PF17899"/>
    </source>
</evidence>
<dbReference type="Proteomes" id="UP000195807">
    <property type="component" value="Chromosome"/>
</dbReference>
<name>A0A1Z1FD76_9SPHN</name>
<keyword evidence="5" id="KW-1185">Reference proteome</keyword>
<evidence type="ECO:0000313" key="4">
    <source>
        <dbReference type="EMBL" id="ARU16778.1"/>
    </source>
</evidence>
<dbReference type="STRING" id="450378.GCA_001661675_02431"/>
<proteinExistence type="predicted"/>
<evidence type="ECO:0000256" key="1">
    <source>
        <dbReference type="SAM" id="SignalP"/>
    </source>
</evidence>
<dbReference type="SUPFAM" id="SSF50156">
    <property type="entry name" value="PDZ domain-like"/>
    <property type="match status" value="1"/>
</dbReference>
<dbReference type="RefSeq" id="WP_066846792.1">
    <property type="nucleotide sequence ID" value="NZ_CP019602.1"/>
</dbReference>
<accession>A0A1Z1FD76</accession>
<dbReference type="Pfam" id="PF17899">
    <property type="entry name" value="Peptidase_M61_N"/>
    <property type="match status" value="1"/>
</dbReference>
<sequence>MTTITLRARAALLASAPMLLGILPLAIAPAQAQAVRSAPTAMPIAPSVPDAVDTPYPGTIRIDVDATDLAHRVFRTKQVIPVAPGTRTLTLLYPEWLPGHHGPDGTIDALNGLRFYVDGKPVPWTRDNVEVYAFHIALPAGAREVTAEIVYTSPVTGSEGRVVMTDDLMNLQFNQMTLYPAGHYVRQIRVKPSVTMPEGWATATALDGQTQVGNVVSFAETDYQTLVDSPIFAGQHHKSWTIADGVTIEAFAHDPEDLVMPEGEQEALSAMMDEAYLLFGSRPFDHYEFLIALSDELGGIGLEHHRSTEITLSPGTFKSWEDGQYPPEFGFSVDVIPHELVHSWNGKYRRPALSWTPDYRQPMRNDLLWVYEGMTQYWDLPLAARSGVNTKEMTLGEIASAAGSYTIEPGREWRALVDTTHDPITANRKPKPYSTFSRGEEYYNEGALIWLEADMMIRTETNGAKSLEDFARRFFAAQDGDYGERTYSFDQLVADLNAVYPHDWASFLRERVYTAGAPAPTRGIELGGYELVFKEEPNPFRAGIQEEYDYLHLYYSLGMSVNDDGKVRGVVWDGIAFDNDIITGQTIEAVNGTAYSPEVMKDAITKAKDGTSIELLVKRGEDYRTVSIDYTGGLRWPWLVKAGKGETLLDRFLESKR</sequence>